<dbReference type="PANTHER" id="PTHR47788">
    <property type="entry name" value="POLYA POLYMERASE"/>
    <property type="match status" value="1"/>
</dbReference>
<sequence length="403" mass="44123">MDLPAVPSALLDALKAAATEAGVPRLALVGGVVRDLLLHQRHGRPWTGVPDLDWVVEGSAAHLADVLQERCGTERVSGVQHHGQFGTVALNLDGVPLDLATARQEHYPRPAENPVVQPGSLAADLVRRDLTINAMALDLMSGELIDLHGGQSDLAAGRLQFLHPGSISDDPTRVIRAARYGARLGIDLGSEALEQVGATVAAWPWAWHVGNAPETAPPALASRLRMELERLLDHEPWPIALDLLESWQAMALVDPCLQRDPERTRRLRWGQRLGLPLMTALLAAAADPGAVARRLQIPGEQQQWLERLPSLQGWLGSHPLPIHASPDAWTTALERGGWPPQTVALMVTLRPAAWRPLLRWWGRWRHIPSPQSARQLIAEGWQPGPGLGEELRRRRGVLLDQGR</sequence>
<evidence type="ECO:0000256" key="1">
    <source>
        <dbReference type="ARBA" id="ARBA00001946"/>
    </source>
</evidence>
<dbReference type="SUPFAM" id="SSF81891">
    <property type="entry name" value="Poly A polymerase C-terminal region-like"/>
    <property type="match status" value="1"/>
</dbReference>
<protein>
    <submittedName>
        <fullName evidence="13">Possible polyA polymerase</fullName>
        <ecNumber evidence="13">2.7.7.19</ecNumber>
    </submittedName>
</protein>
<dbReference type="eggNOG" id="COG0617">
    <property type="taxonomic scope" value="Bacteria"/>
</dbReference>
<dbReference type="Gene3D" id="1.10.3090.10">
    <property type="entry name" value="cca-adding enzyme, domain 2"/>
    <property type="match status" value="1"/>
</dbReference>
<keyword evidence="7" id="KW-0479">Metal-binding</keyword>
<dbReference type="InterPro" id="IPR052390">
    <property type="entry name" value="tRNA_nt/polyA_polymerase"/>
</dbReference>
<dbReference type="Proteomes" id="UP000001422">
    <property type="component" value="Chromosome"/>
</dbReference>
<dbReference type="AlphaFoldDB" id="Q7U9R5"/>
<dbReference type="EMBL" id="BX569689">
    <property type="protein sequence ID" value="CAE06703.1"/>
    <property type="molecule type" value="Genomic_DNA"/>
</dbReference>
<keyword evidence="8" id="KW-0547">Nucleotide-binding</keyword>
<keyword evidence="6 13" id="KW-0548">Nucleotidyltransferase</keyword>
<dbReference type="EC" id="2.7.7.19" evidence="13"/>
<keyword evidence="3" id="KW-0820">tRNA-binding</keyword>
<evidence type="ECO:0000256" key="3">
    <source>
        <dbReference type="ARBA" id="ARBA00022555"/>
    </source>
</evidence>
<dbReference type="Pfam" id="PF01743">
    <property type="entry name" value="PolyA_pol"/>
    <property type="match status" value="1"/>
</dbReference>
<dbReference type="RefSeq" id="WP_011127064.1">
    <property type="nucleotide sequence ID" value="NC_005070.1"/>
</dbReference>
<evidence type="ECO:0000256" key="11">
    <source>
        <dbReference type="RuleBase" id="RU003953"/>
    </source>
</evidence>
<organism evidence="13 14">
    <name type="scientific">Parasynechococcus marenigrum (strain WH8102)</name>
    <dbReference type="NCBI Taxonomy" id="84588"/>
    <lineage>
        <taxon>Bacteria</taxon>
        <taxon>Bacillati</taxon>
        <taxon>Cyanobacteriota</taxon>
        <taxon>Cyanophyceae</taxon>
        <taxon>Synechococcales</taxon>
        <taxon>Prochlorococcaceae</taxon>
        <taxon>Parasynechococcus</taxon>
        <taxon>Parasynechococcus marenigrum</taxon>
    </lineage>
</organism>
<comment type="similarity">
    <text evidence="2 11">Belongs to the tRNA nucleotidyltransferase/poly(A) polymerase family.</text>
</comment>
<evidence type="ECO:0000256" key="6">
    <source>
        <dbReference type="ARBA" id="ARBA00022695"/>
    </source>
</evidence>
<dbReference type="PANTHER" id="PTHR47788:SF1">
    <property type="entry name" value="A-ADDING TRNA NUCLEOTIDYLTRANSFERASE"/>
    <property type="match status" value="1"/>
</dbReference>
<dbReference type="Gene3D" id="3.30.460.10">
    <property type="entry name" value="Beta Polymerase, domain 2"/>
    <property type="match status" value="1"/>
</dbReference>
<name>Q7U9R5_PARMW</name>
<keyword evidence="5" id="KW-0819">tRNA processing</keyword>
<evidence type="ECO:0000256" key="8">
    <source>
        <dbReference type="ARBA" id="ARBA00022741"/>
    </source>
</evidence>
<evidence type="ECO:0000313" key="14">
    <source>
        <dbReference type="Proteomes" id="UP000001422"/>
    </source>
</evidence>
<dbReference type="HOGENOM" id="CLU_015961_5_1_3"/>
<reference evidence="13 14" key="1">
    <citation type="journal article" date="2003" name="Nature">
        <title>The genome of a motile marine Synechococcus.</title>
        <authorList>
            <person name="Palenik B."/>
            <person name="Brahamsha B."/>
            <person name="Larimer F."/>
            <person name="Land M."/>
            <person name="Hauser L."/>
            <person name="Chain P."/>
            <person name="Lamerdin J."/>
            <person name="Regala W."/>
            <person name="Allen E.A."/>
            <person name="McCarren J."/>
            <person name="Paulsen I."/>
            <person name="Dufresne A."/>
            <person name="Partensky F."/>
            <person name="Webb E."/>
            <person name="Waterbury J."/>
        </authorList>
    </citation>
    <scope>NUCLEOTIDE SEQUENCE [LARGE SCALE GENOMIC DNA]</scope>
    <source>
        <strain evidence="13 14">WH8102</strain>
    </source>
</reference>
<accession>Q7U9R5</accession>
<dbReference type="STRING" id="84588.SYNW0188"/>
<keyword evidence="9" id="KW-0460">Magnesium</keyword>
<gene>
    <name evidence="13" type="ordered locus">SYNW0188</name>
</gene>
<evidence type="ECO:0000256" key="4">
    <source>
        <dbReference type="ARBA" id="ARBA00022679"/>
    </source>
</evidence>
<dbReference type="KEGG" id="syw:SYNW0188"/>
<dbReference type="CDD" id="cd05398">
    <property type="entry name" value="NT_ClassII-CCAase"/>
    <property type="match status" value="1"/>
</dbReference>
<dbReference type="InterPro" id="IPR002646">
    <property type="entry name" value="PolA_pol_head_dom"/>
</dbReference>
<dbReference type="GO" id="GO:0046872">
    <property type="term" value="F:metal ion binding"/>
    <property type="evidence" value="ECO:0007669"/>
    <property type="project" value="UniProtKB-KW"/>
</dbReference>
<evidence type="ECO:0000313" key="13">
    <source>
        <dbReference type="EMBL" id="CAE06703.1"/>
    </source>
</evidence>
<dbReference type="GO" id="GO:0000166">
    <property type="term" value="F:nucleotide binding"/>
    <property type="evidence" value="ECO:0007669"/>
    <property type="project" value="UniProtKB-KW"/>
</dbReference>
<feature type="domain" description="Poly A polymerase head" evidence="12">
    <location>
        <begin position="28"/>
        <end position="159"/>
    </location>
</feature>
<comment type="cofactor">
    <cofactor evidence="1">
        <name>Mg(2+)</name>
        <dbReference type="ChEBI" id="CHEBI:18420"/>
    </cofactor>
</comment>
<dbReference type="GO" id="GO:0008033">
    <property type="term" value="P:tRNA processing"/>
    <property type="evidence" value="ECO:0007669"/>
    <property type="project" value="UniProtKB-KW"/>
</dbReference>
<keyword evidence="14" id="KW-1185">Reference proteome</keyword>
<evidence type="ECO:0000256" key="10">
    <source>
        <dbReference type="ARBA" id="ARBA00022884"/>
    </source>
</evidence>
<proteinExistence type="inferred from homology"/>
<keyword evidence="4 11" id="KW-0808">Transferase</keyword>
<evidence type="ECO:0000256" key="2">
    <source>
        <dbReference type="ARBA" id="ARBA00007265"/>
    </source>
</evidence>
<dbReference type="SUPFAM" id="SSF81301">
    <property type="entry name" value="Nucleotidyltransferase"/>
    <property type="match status" value="1"/>
</dbReference>
<evidence type="ECO:0000256" key="7">
    <source>
        <dbReference type="ARBA" id="ARBA00022723"/>
    </source>
</evidence>
<evidence type="ECO:0000259" key="12">
    <source>
        <dbReference type="Pfam" id="PF01743"/>
    </source>
</evidence>
<evidence type="ECO:0000256" key="5">
    <source>
        <dbReference type="ARBA" id="ARBA00022694"/>
    </source>
</evidence>
<dbReference type="GO" id="GO:0000049">
    <property type="term" value="F:tRNA binding"/>
    <property type="evidence" value="ECO:0007669"/>
    <property type="project" value="UniProtKB-KW"/>
</dbReference>
<keyword evidence="10 11" id="KW-0694">RNA-binding</keyword>
<evidence type="ECO:0000256" key="9">
    <source>
        <dbReference type="ARBA" id="ARBA00022842"/>
    </source>
</evidence>
<dbReference type="GO" id="GO:1990817">
    <property type="term" value="F:poly(A) RNA polymerase activity"/>
    <property type="evidence" value="ECO:0007669"/>
    <property type="project" value="UniProtKB-EC"/>
</dbReference>
<dbReference type="InterPro" id="IPR043519">
    <property type="entry name" value="NT_sf"/>
</dbReference>